<dbReference type="GO" id="GO:0000981">
    <property type="term" value="F:DNA-binding transcription factor activity, RNA polymerase II-specific"/>
    <property type="evidence" value="ECO:0007669"/>
    <property type="project" value="InterPro"/>
</dbReference>
<name>A0A8H6RYE6_MYCCL</name>
<keyword evidence="2" id="KW-0479">Metal-binding</keyword>
<dbReference type="PROSITE" id="PS50048">
    <property type="entry name" value="ZN2_CY6_FUNGAL_2"/>
    <property type="match status" value="1"/>
</dbReference>
<accession>A0A8H6RYE6</accession>
<feature type="region of interest" description="Disordered" evidence="6">
    <location>
        <begin position="369"/>
        <end position="402"/>
    </location>
</feature>
<gene>
    <name evidence="8" type="ORF">HMN09_01309500</name>
</gene>
<comment type="caution">
    <text evidence="8">The sequence shown here is derived from an EMBL/GenBank/DDBJ whole genome shotgun (WGS) entry which is preliminary data.</text>
</comment>
<keyword evidence="9" id="KW-1185">Reference proteome</keyword>
<dbReference type="Pfam" id="PF00172">
    <property type="entry name" value="Zn_clus"/>
    <property type="match status" value="1"/>
</dbReference>
<keyword evidence="3" id="KW-0805">Transcription regulation</keyword>
<dbReference type="Gene3D" id="4.10.240.10">
    <property type="entry name" value="Zn(2)-C6 fungal-type DNA-binding domain"/>
    <property type="match status" value="1"/>
</dbReference>
<dbReference type="PANTHER" id="PTHR47338">
    <property type="entry name" value="ZN(II)2CYS6 TRANSCRIPTION FACTOR (EUROFUNG)-RELATED"/>
    <property type="match status" value="1"/>
</dbReference>
<dbReference type="GO" id="GO:0005634">
    <property type="term" value="C:nucleus"/>
    <property type="evidence" value="ECO:0007669"/>
    <property type="project" value="UniProtKB-SubCell"/>
</dbReference>
<feature type="compositionally biased region" description="Polar residues" evidence="6">
    <location>
        <begin position="585"/>
        <end position="606"/>
    </location>
</feature>
<dbReference type="SUPFAM" id="SSF57701">
    <property type="entry name" value="Zn2/Cys6 DNA-binding domain"/>
    <property type="match status" value="1"/>
</dbReference>
<dbReference type="EMBL" id="JACAZE010000027">
    <property type="protein sequence ID" value="KAF7290045.1"/>
    <property type="molecule type" value="Genomic_DNA"/>
</dbReference>
<dbReference type="CDD" id="cd00067">
    <property type="entry name" value="GAL4"/>
    <property type="match status" value="1"/>
</dbReference>
<dbReference type="CDD" id="cd12148">
    <property type="entry name" value="fungal_TF_MHR"/>
    <property type="match status" value="1"/>
</dbReference>
<proteinExistence type="predicted"/>
<feature type="compositionally biased region" description="Low complexity" evidence="6">
    <location>
        <begin position="572"/>
        <end position="582"/>
    </location>
</feature>
<evidence type="ECO:0000313" key="9">
    <source>
        <dbReference type="Proteomes" id="UP000613580"/>
    </source>
</evidence>
<dbReference type="InterPro" id="IPR001138">
    <property type="entry name" value="Zn2Cys6_DnaBD"/>
</dbReference>
<evidence type="ECO:0000313" key="8">
    <source>
        <dbReference type="EMBL" id="KAF7290045.1"/>
    </source>
</evidence>
<dbReference type="PANTHER" id="PTHR47338:SF29">
    <property type="entry name" value="ZN(2)-C6 FUNGAL-TYPE DOMAIN-CONTAINING PROTEIN"/>
    <property type="match status" value="1"/>
</dbReference>
<organism evidence="8 9">
    <name type="scientific">Mycena chlorophos</name>
    <name type="common">Agaric fungus</name>
    <name type="synonym">Agaricus chlorophos</name>
    <dbReference type="NCBI Taxonomy" id="658473"/>
    <lineage>
        <taxon>Eukaryota</taxon>
        <taxon>Fungi</taxon>
        <taxon>Dikarya</taxon>
        <taxon>Basidiomycota</taxon>
        <taxon>Agaricomycotina</taxon>
        <taxon>Agaricomycetes</taxon>
        <taxon>Agaricomycetidae</taxon>
        <taxon>Agaricales</taxon>
        <taxon>Marasmiineae</taxon>
        <taxon>Mycenaceae</taxon>
        <taxon>Mycena</taxon>
    </lineage>
</organism>
<evidence type="ECO:0000256" key="4">
    <source>
        <dbReference type="ARBA" id="ARBA00023163"/>
    </source>
</evidence>
<keyword evidence="4" id="KW-0804">Transcription</keyword>
<dbReference type="AlphaFoldDB" id="A0A8H6RYE6"/>
<feature type="compositionally biased region" description="Basic and acidic residues" evidence="6">
    <location>
        <begin position="539"/>
        <end position="550"/>
    </location>
</feature>
<evidence type="ECO:0000256" key="6">
    <source>
        <dbReference type="SAM" id="MobiDB-lite"/>
    </source>
</evidence>
<evidence type="ECO:0000256" key="3">
    <source>
        <dbReference type="ARBA" id="ARBA00023015"/>
    </source>
</evidence>
<feature type="compositionally biased region" description="Low complexity" evidence="6">
    <location>
        <begin position="158"/>
        <end position="168"/>
    </location>
</feature>
<feature type="domain" description="Zn(2)-C6 fungal-type" evidence="7">
    <location>
        <begin position="26"/>
        <end position="58"/>
    </location>
</feature>
<dbReference type="SMART" id="SM00066">
    <property type="entry name" value="GAL4"/>
    <property type="match status" value="1"/>
</dbReference>
<feature type="compositionally biased region" description="Polar residues" evidence="6">
    <location>
        <begin position="369"/>
        <end position="392"/>
    </location>
</feature>
<evidence type="ECO:0000256" key="5">
    <source>
        <dbReference type="ARBA" id="ARBA00023242"/>
    </source>
</evidence>
<dbReference type="PROSITE" id="PS00463">
    <property type="entry name" value="ZN2_CY6_FUNGAL_1"/>
    <property type="match status" value="1"/>
</dbReference>
<evidence type="ECO:0000256" key="1">
    <source>
        <dbReference type="ARBA" id="ARBA00004123"/>
    </source>
</evidence>
<feature type="compositionally biased region" description="Low complexity" evidence="6">
    <location>
        <begin position="111"/>
        <end position="121"/>
    </location>
</feature>
<dbReference type="InterPro" id="IPR036864">
    <property type="entry name" value="Zn2-C6_fun-type_DNA-bd_sf"/>
</dbReference>
<feature type="region of interest" description="Disordered" evidence="6">
    <location>
        <begin position="538"/>
        <end position="609"/>
    </location>
</feature>
<protein>
    <recommendedName>
        <fullName evidence="7">Zn(2)-C6 fungal-type domain-containing protein</fullName>
    </recommendedName>
</protein>
<feature type="region of interest" description="Disordered" evidence="6">
    <location>
        <begin position="101"/>
        <end position="168"/>
    </location>
</feature>
<dbReference type="OrthoDB" id="39175at2759"/>
<dbReference type="GO" id="GO:0008270">
    <property type="term" value="F:zinc ion binding"/>
    <property type="evidence" value="ECO:0007669"/>
    <property type="project" value="InterPro"/>
</dbReference>
<sequence>MIADTSLAQSGGRSLLVARPLKRGKACMNCRFLKIKCDGAKPICGPCLRAPKDDECEYADGPTRSRTKALEDTVQRLEARLHELEHPDETTPSITLYDPYSALPPPPPPGRLSLSNSNPNPAFGHPGHRSLPPTPFGSALPRLLMPGTGSTSSPESHLASLSPPSTTASTPPLVLFGHPGHGRGTSLSPSPLGIFDSHRAVAVSTPDSSASSMHSLDLNDPHLCEPLIHTFLPFASQFGLFLDLDPQRFASSQQYSPSTLLTLALRRTSPALLYTICAFGARLSPSRDRVNEDRFLFNALQACVTVADLKPQPQSALQSIQAEVFLGYYLWHAGAFLRARVHAATAAALATGLGLHQPALDAPPTQIQVEEQPQTKRPSPYQSPVSSVTTVEQRLPSPTHPLDAGERVRAVWAVLGLQQQLAVAIDAPVDVCAHLDAGIQAPWPREIEDYLSSRYDWAETMGTESTIRRYLSGQEPQSQTEESASTVLAKAQLLFHRSTILHAQSTQQQRQPQQQQAQAIASRYQTLNALVEALRLRLPSREPRSRRSSEHSSSSSGSQMPQSESYARRASADSAYSQSQGSEYGYTSASSSPEYSTNPIPSSSESFADRGVNAEQNPTLAIMRLVHALLDGASLHLHEVFVRMYGYGADGGADERYVQIAMELLRAASSAPMVVPTIFGTLWTHAIRVLVNELQRRQQQQQQQQQQIQAQYAQPRYEFDRKYEKSLNTSVLTGLAALQRAAASSAAIQRELGRAREAVNTAGLPIGLGSV</sequence>
<evidence type="ECO:0000256" key="2">
    <source>
        <dbReference type="ARBA" id="ARBA00022723"/>
    </source>
</evidence>
<keyword evidence="5" id="KW-0539">Nucleus</keyword>
<comment type="subcellular location">
    <subcellularLocation>
        <location evidence="1">Nucleus</location>
    </subcellularLocation>
</comment>
<dbReference type="Proteomes" id="UP000613580">
    <property type="component" value="Unassembled WGS sequence"/>
</dbReference>
<reference evidence="8" key="1">
    <citation type="submission" date="2020-05" db="EMBL/GenBank/DDBJ databases">
        <title>Mycena genomes resolve the evolution of fungal bioluminescence.</title>
        <authorList>
            <person name="Tsai I.J."/>
        </authorList>
    </citation>
    <scope>NUCLEOTIDE SEQUENCE</scope>
    <source>
        <strain evidence="8">110903Hualien_Pintung</strain>
    </source>
</reference>
<dbReference type="InterPro" id="IPR050815">
    <property type="entry name" value="TF_fung"/>
</dbReference>
<feature type="compositionally biased region" description="Low complexity" evidence="6">
    <location>
        <begin position="551"/>
        <end position="565"/>
    </location>
</feature>
<evidence type="ECO:0000259" key="7">
    <source>
        <dbReference type="PROSITE" id="PS50048"/>
    </source>
</evidence>